<dbReference type="PANTHER" id="PTHR11595">
    <property type="entry name" value="EF-HAND AND COILED-COIL DOMAIN-CONTAINING FAMILY MEMBER"/>
    <property type="match status" value="1"/>
</dbReference>
<evidence type="ECO:0000313" key="5">
    <source>
        <dbReference type="EMBL" id="EAL64390.1"/>
    </source>
</evidence>
<dbReference type="PhylomeDB" id="Q54MD9"/>
<dbReference type="InterPro" id="IPR036219">
    <property type="entry name" value="eEF-1beta-like_sf"/>
</dbReference>
<dbReference type="Proteomes" id="UP000002195">
    <property type="component" value="Unassembled WGS sequence"/>
</dbReference>
<dbReference type="STRING" id="44689.Q54MD9"/>
<dbReference type="eggNOG" id="KOG1668">
    <property type="taxonomic scope" value="Eukaryota"/>
</dbReference>
<evidence type="ECO:0000259" key="4">
    <source>
        <dbReference type="SMART" id="SM00888"/>
    </source>
</evidence>
<dbReference type="GO" id="GO:0003746">
    <property type="term" value="F:translation elongation factor activity"/>
    <property type="evidence" value="ECO:0007669"/>
    <property type="project" value="UniProtKB-KW"/>
</dbReference>
<dbReference type="AlphaFoldDB" id="Q54MD9"/>
<dbReference type="InterPro" id="IPR049720">
    <property type="entry name" value="EF1B_bsu/dsu"/>
</dbReference>
<dbReference type="SMR" id="Q54MD9"/>
<proteinExistence type="inferred from homology"/>
<evidence type="ECO:0000256" key="2">
    <source>
        <dbReference type="ARBA" id="ARBA00022768"/>
    </source>
</evidence>
<keyword evidence="3" id="KW-0648">Protein biosynthesis</keyword>
<dbReference type="GO" id="GO:0005853">
    <property type="term" value="C:eukaryotic translation elongation factor 1 complex"/>
    <property type="evidence" value="ECO:0007669"/>
    <property type="project" value="InterPro"/>
</dbReference>
<dbReference type="VEuPathDB" id="AmoebaDB:DDB_G0286023"/>
<dbReference type="RefSeq" id="XP_637895.1">
    <property type="nucleotide sequence ID" value="XM_632803.1"/>
</dbReference>
<comment type="caution">
    <text evidence="5">The sequence shown here is derived from an EMBL/GenBank/DDBJ whole genome shotgun (WGS) entry which is preliminary data.</text>
</comment>
<dbReference type="InterPro" id="IPR014038">
    <property type="entry name" value="EF1B_bsu/dsu_GNE"/>
</dbReference>
<dbReference type="Gene3D" id="3.30.70.60">
    <property type="match status" value="1"/>
</dbReference>
<dbReference type="InParanoid" id="Q54MD9"/>
<accession>Q54MD9</accession>
<dbReference type="HOGENOM" id="CLU_2488102_0_0_1"/>
<dbReference type="EMBL" id="AAFI02000085">
    <property type="protein sequence ID" value="EAL64390.1"/>
    <property type="molecule type" value="Genomic_DNA"/>
</dbReference>
<keyword evidence="2 5" id="KW-0251">Elongation factor</keyword>
<comment type="similarity">
    <text evidence="1">Belongs to the EF-1-beta/EF-1-delta family.</text>
</comment>
<dbReference type="CDD" id="cd00292">
    <property type="entry name" value="EF1B"/>
    <property type="match status" value="1"/>
</dbReference>
<dbReference type="KEGG" id="ddi:DDB_G0286023"/>
<dbReference type="dictyBase" id="DDB_G0286023"/>
<sequence>MHKTSVIFLISPASEETNIQDVEKNVKNIKMDGLTWGEFRKEPLVGKLARLRALAVVENKTSVDDLEMKINNMDLVQSVDIEAMSEI</sequence>
<feature type="domain" description="Translation elongation factor EF1B beta/delta subunit guanine nucleotide exchange" evidence="4">
    <location>
        <begin position="3"/>
        <end position="87"/>
    </location>
</feature>
<dbReference type="GeneID" id="8625405"/>
<evidence type="ECO:0000313" key="6">
    <source>
        <dbReference type="Proteomes" id="UP000002195"/>
    </source>
</evidence>
<dbReference type="PANTHER" id="PTHR11595:SF21">
    <property type="entry name" value="ELONGATION FACTOR 1-BETA"/>
    <property type="match status" value="1"/>
</dbReference>
<reference evidence="5 6" key="1">
    <citation type="journal article" date="2005" name="Nature">
        <title>The genome of the social amoeba Dictyostelium discoideum.</title>
        <authorList>
            <consortium name="The Dictyostelium discoideum Sequencing Consortium"/>
            <person name="Eichinger L."/>
            <person name="Pachebat J.A."/>
            <person name="Glockner G."/>
            <person name="Rajandream M.A."/>
            <person name="Sucgang R."/>
            <person name="Berriman M."/>
            <person name="Song J."/>
            <person name="Olsen R."/>
            <person name="Szafranski K."/>
            <person name="Xu Q."/>
            <person name="Tunggal B."/>
            <person name="Kummerfeld S."/>
            <person name="Madera M."/>
            <person name="Konfortov B.A."/>
            <person name="Rivero F."/>
            <person name="Bankier A.T."/>
            <person name="Lehmann R."/>
            <person name="Hamlin N."/>
            <person name="Davies R."/>
            <person name="Gaudet P."/>
            <person name="Fey P."/>
            <person name="Pilcher K."/>
            <person name="Chen G."/>
            <person name="Saunders D."/>
            <person name="Sodergren E."/>
            <person name="Davis P."/>
            <person name="Kerhornou A."/>
            <person name="Nie X."/>
            <person name="Hall N."/>
            <person name="Anjard C."/>
            <person name="Hemphill L."/>
            <person name="Bason N."/>
            <person name="Farbrother P."/>
            <person name="Desany B."/>
            <person name="Just E."/>
            <person name="Morio T."/>
            <person name="Rost R."/>
            <person name="Churcher C."/>
            <person name="Cooper J."/>
            <person name="Haydock S."/>
            <person name="van Driessche N."/>
            <person name="Cronin A."/>
            <person name="Goodhead I."/>
            <person name="Muzny D."/>
            <person name="Mourier T."/>
            <person name="Pain A."/>
            <person name="Lu M."/>
            <person name="Harper D."/>
            <person name="Lindsay R."/>
            <person name="Hauser H."/>
            <person name="James K."/>
            <person name="Quiles M."/>
            <person name="Madan Babu M."/>
            <person name="Saito T."/>
            <person name="Buchrieser C."/>
            <person name="Wardroper A."/>
            <person name="Felder M."/>
            <person name="Thangavelu M."/>
            <person name="Johnson D."/>
            <person name="Knights A."/>
            <person name="Loulseged H."/>
            <person name="Mungall K."/>
            <person name="Oliver K."/>
            <person name="Price C."/>
            <person name="Quail M.A."/>
            <person name="Urushihara H."/>
            <person name="Hernandez J."/>
            <person name="Rabbinowitsch E."/>
            <person name="Steffen D."/>
            <person name="Sanders M."/>
            <person name="Ma J."/>
            <person name="Kohara Y."/>
            <person name="Sharp S."/>
            <person name="Simmonds M."/>
            <person name="Spiegler S."/>
            <person name="Tivey A."/>
            <person name="Sugano S."/>
            <person name="White B."/>
            <person name="Walker D."/>
            <person name="Woodward J."/>
            <person name="Winckler T."/>
            <person name="Tanaka Y."/>
            <person name="Shaulsky G."/>
            <person name="Schleicher M."/>
            <person name="Weinstock G."/>
            <person name="Rosenthal A."/>
            <person name="Cox E.C."/>
            <person name="Chisholm R.L."/>
            <person name="Gibbs R."/>
            <person name="Loomis W.F."/>
            <person name="Platzer M."/>
            <person name="Kay R.R."/>
            <person name="Williams J."/>
            <person name="Dear P.H."/>
            <person name="Noegel A.A."/>
            <person name="Barrell B."/>
            <person name="Kuspa A."/>
        </authorList>
    </citation>
    <scope>NUCLEOTIDE SEQUENCE [LARGE SCALE GENOMIC DNA]</scope>
    <source>
        <strain evidence="5 6">AX4</strain>
    </source>
</reference>
<dbReference type="SMART" id="SM00888">
    <property type="entry name" value="EF1_GNE"/>
    <property type="match status" value="1"/>
</dbReference>
<evidence type="ECO:0000256" key="3">
    <source>
        <dbReference type="ARBA" id="ARBA00022917"/>
    </source>
</evidence>
<dbReference type="SUPFAM" id="SSF54984">
    <property type="entry name" value="eEF-1beta-like"/>
    <property type="match status" value="1"/>
</dbReference>
<organism evidence="5 6">
    <name type="scientific">Dictyostelium discoideum</name>
    <name type="common">Social amoeba</name>
    <dbReference type="NCBI Taxonomy" id="44689"/>
    <lineage>
        <taxon>Eukaryota</taxon>
        <taxon>Amoebozoa</taxon>
        <taxon>Evosea</taxon>
        <taxon>Eumycetozoa</taxon>
        <taxon>Dictyostelia</taxon>
        <taxon>Dictyosteliales</taxon>
        <taxon>Dictyosteliaceae</taxon>
        <taxon>Dictyostelium</taxon>
    </lineage>
</organism>
<keyword evidence="6" id="KW-1185">Reference proteome</keyword>
<protein>
    <submittedName>
        <fullName evidence="5">Elongation factor 1b-related protein</fullName>
    </submittedName>
</protein>
<dbReference type="InterPro" id="IPR014717">
    <property type="entry name" value="Transl_elong_EF1B/ribsomal_bS6"/>
</dbReference>
<dbReference type="PaxDb" id="44689-DDB0232190"/>
<dbReference type="OMA" id="GEFRKEP"/>
<dbReference type="Pfam" id="PF00736">
    <property type="entry name" value="EF1_GNE"/>
    <property type="match status" value="1"/>
</dbReference>
<name>Q54MD9_DICDI</name>
<evidence type="ECO:0000256" key="1">
    <source>
        <dbReference type="ARBA" id="ARBA00007411"/>
    </source>
</evidence>
<gene>
    <name evidence="5" type="ORF">DDB_G0286023</name>
</gene>